<gene>
    <name evidence="2" type="ordered locus">Synpcc7942_1384</name>
</gene>
<reference evidence="3" key="1">
    <citation type="submission" date="2005-08" db="EMBL/GenBank/DDBJ databases">
        <title>Complete sequence of chromosome 1 of Synechococcus elongatus PCC 7942.</title>
        <authorList>
            <consortium name="US DOE Joint Genome Institute"/>
            <person name="Copeland A."/>
            <person name="Lucas S."/>
            <person name="Lapidus A."/>
            <person name="Barry K."/>
            <person name="Detter J.C."/>
            <person name="Glavina T."/>
            <person name="Hammon N."/>
            <person name="Israni S."/>
            <person name="Pitluck S."/>
            <person name="Schmutz J."/>
            <person name="Larimer F."/>
            <person name="Land M."/>
            <person name="Kyrpides N."/>
            <person name="Lykidis A."/>
            <person name="Richardson P."/>
        </authorList>
    </citation>
    <scope>NUCLEOTIDE SEQUENCE [LARGE SCALE GENOMIC DNA]</scope>
    <source>
        <strain evidence="3">ATCC 33912 / PCC 7942 / FACHB-805</strain>
    </source>
</reference>
<dbReference type="AlphaFoldDB" id="Q31NF5"/>
<evidence type="ECO:0000259" key="1">
    <source>
        <dbReference type="Pfam" id="PF03724"/>
    </source>
</evidence>
<accession>Q31NF5</accession>
<dbReference type="PaxDb" id="1140-Synpcc7942_1384"/>
<dbReference type="eggNOG" id="COG3187">
    <property type="taxonomic scope" value="Bacteria"/>
</dbReference>
<dbReference type="KEGG" id="syf:Synpcc7942_1384"/>
<dbReference type="BioCyc" id="SYNEL:SYNPCC7942_1384-MONOMER"/>
<organism evidence="2 3">
    <name type="scientific">Synechococcus elongatus (strain ATCC 33912 / PCC 7942 / FACHB-805)</name>
    <name type="common">Anacystis nidulans R2</name>
    <dbReference type="NCBI Taxonomy" id="1140"/>
    <lineage>
        <taxon>Bacteria</taxon>
        <taxon>Bacillati</taxon>
        <taxon>Cyanobacteriota</taxon>
        <taxon>Cyanophyceae</taxon>
        <taxon>Synechococcales</taxon>
        <taxon>Synechococcaceae</taxon>
        <taxon>Synechococcus</taxon>
    </lineage>
</organism>
<dbReference type="PANTHER" id="PTHR35535:SF1">
    <property type="entry name" value="HEAT SHOCK PROTEIN HSLJ"/>
    <property type="match status" value="1"/>
</dbReference>
<dbReference type="STRING" id="1140.Synpcc7942_1384"/>
<dbReference type="InterPro" id="IPR038670">
    <property type="entry name" value="HslJ-like_sf"/>
</dbReference>
<feature type="domain" description="DUF306" evidence="1">
    <location>
        <begin position="164"/>
        <end position="274"/>
    </location>
</feature>
<dbReference type="InterPro" id="IPR005184">
    <property type="entry name" value="DUF306_Meta_HslJ"/>
</dbReference>
<evidence type="ECO:0000313" key="3">
    <source>
        <dbReference type="Proteomes" id="UP000889800"/>
    </source>
</evidence>
<dbReference type="EMBL" id="CP000100">
    <property type="protein sequence ID" value="ABB57414.1"/>
    <property type="molecule type" value="Genomic_DNA"/>
</dbReference>
<dbReference type="InterPro" id="IPR053147">
    <property type="entry name" value="Hsp_HslJ-like"/>
</dbReference>
<keyword evidence="3" id="KW-1185">Reference proteome</keyword>
<feature type="domain" description="DUF306" evidence="1">
    <location>
        <begin position="39"/>
        <end position="156"/>
    </location>
</feature>
<dbReference type="DNASU" id="3775578"/>
<protein>
    <recommendedName>
        <fullName evidence="1">DUF306 domain-containing protein</fullName>
    </recommendedName>
</protein>
<sequence length="281" mass="30455">MSGWSSSLSSTLGLSLSALVFGATAIAQPLRLSAAPEPSKLEDITWELISFRQVNGEQLAAVAPEQKASLRLQSGQTTPQLQGNTGCNSFFGSYRLESNTNQLQIKPVGSTLRACLSTALSQQEQALLTGLAQVTTYRLEGERLQLQNSAQQVLFTLRPQPMIALTQTQWQLQRYNNGEGALIPPIADTDVTAQFAADSQRLSGFTGCNRYFATYKVQQQQLTVGAIGSTRMACGRDQATQEQAFLQLLAASHSYQLEGDRLELYDAQQQLLAVFGAKAGS</sequence>
<dbReference type="PANTHER" id="PTHR35535">
    <property type="entry name" value="HEAT SHOCK PROTEIN HSLJ"/>
    <property type="match status" value="1"/>
</dbReference>
<dbReference type="HOGENOM" id="CLU_058026_1_0_3"/>
<dbReference type="Pfam" id="PF03724">
    <property type="entry name" value="META"/>
    <property type="match status" value="2"/>
</dbReference>
<proteinExistence type="predicted"/>
<evidence type="ECO:0000313" key="2">
    <source>
        <dbReference type="EMBL" id="ABB57414.1"/>
    </source>
</evidence>
<dbReference type="Proteomes" id="UP000889800">
    <property type="component" value="Chromosome"/>
</dbReference>
<name>Q31NF5_SYNE7</name>
<dbReference type="Gene3D" id="2.40.128.270">
    <property type="match status" value="2"/>
</dbReference>